<dbReference type="eggNOG" id="ENOG5031AWU">
    <property type="taxonomic scope" value="Bacteria"/>
</dbReference>
<name>F0S5W0_PSESL</name>
<dbReference type="AlphaFoldDB" id="F0S5W0"/>
<dbReference type="EMBL" id="CP002545">
    <property type="protein sequence ID" value="ADY51031.1"/>
    <property type="molecule type" value="Genomic_DNA"/>
</dbReference>
<dbReference type="Proteomes" id="UP000000310">
    <property type="component" value="Chromosome"/>
</dbReference>
<sequence>MHKPIKFLFLFLALLGTIISKAQNIRVSGGKKIDQRLVGTWSGSEKDQQMKDVSRKWEMKRYDDGNFTITFTTNYLGDEQVSVEEGKWWTKKNKFYEYHNESKKTDIYEYHILDDDNIKFKSIKISLEMEVDSYEFTDTRAPESKTDNNNIYQSAIKVNNIREEYEYVRNNCVNCKVILQSLKFYGGKPFDILQVKREDGNIQDYIFDISSFFGKGFK</sequence>
<reference evidence="2" key="2">
    <citation type="submission" date="2011-02" db="EMBL/GenBank/DDBJ databases">
        <title>The complete genome of Pedobacter saltans DSM 12145.</title>
        <authorList>
            <consortium name="US DOE Joint Genome Institute (JGI-PGF)"/>
            <person name="Lucas S."/>
            <person name="Copeland A."/>
            <person name="Lapidus A."/>
            <person name="Bruce D."/>
            <person name="Goodwin L."/>
            <person name="Pitluck S."/>
            <person name="Kyrpides N."/>
            <person name="Mavromatis K."/>
            <person name="Pagani I."/>
            <person name="Ivanova N."/>
            <person name="Ovchinnikova G."/>
            <person name="Lu M."/>
            <person name="Detter J.C."/>
            <person name="Han C."/>
            <person name="Land M."/>
            <person name="Hauser L."/>
            <person name="Markowitz V."/>
            <person name="Cheng J.-F."/>
            <person name="Hugenholtz P."/>
            <person name="Woyke T."/>
            <person name="Wu D."/>
            <person name="Tindall B."/>
            <person name="Pomrenke H.G."/>
            <person name="Brambilla E."/>
            <person name="Klenk H.-P."/>
            <person name="Eisen J.A."/>
        </authorList>
    </citation>
    <scope>NUCLEOTIDE SEQUENCE [LARGE SCALE GENOMIC DNA]</scope>
    <source>
        <strain evidence="2">ATCC 51119 / DSM 12145 / JCM 21818 / LMG 10337 / NBRC 100064 / NCIMB 13643</strain>
    </source>
</reference>
<proteinExistence type="predicted"/>
<keyword evidence="2" id="KW-1185">Reference proteome</keyword>
<organism evidence="1 2">
    <name type="scientific">Pseudopedobacter saltans (strain ATCC 51119 / DSM 12145 / JCM 21818 / CCUG 39354 / LMG 10337 / NBRC 100064 / NCIMB 13643)</name>
    <name type="common">Pedobacter saltans</name>
    <dbReference type="NCBI Taxonomy" id="762903"/>
    <lineage>
        <taxon>Bacteria</taxon>
        <taxon>Pseudomonadati</taxon>
        <taxon>Bacteroidota</taxon>
        <taxon>Sphingobacteriia</taxon>
        <taxon>Sphingobacteriales</taxon>
        <taxon>Sphingobacteriaceae</taxon>
        <taxon>Pseudopedobacter</taxon>
    </lineage>
</organism>
<reference evidence="1 2" key="1">
    <citation type="journal article" date="2011" name="Stand. Genomic Sci.">
        <title>Complete genome sequence of the gliding, heparinolytic Pedobacter saltans type strain (113).</title>
        <authorList>
            <person name="Liolios K."/>
            <person name="Sikorski J."/>
            <person name="Lu M."/>
            <person name="Nolan M."/>
            <person name="Lapidus A."/>
            <person name="Lucas S."/>
            <person name="Hammon N."/>
            <person name="Deshpande S."/>
            <person name="Cheng J.F."/>
            <person name="Tapia R."/>
            <person name="Han C."/>
            <person name="Goodwin L."/>
            <person name="Pitluck S."/>
            <person name="Huntemann M."/>
            <person name="Ivanova N."/>
            <person name="Pagani I."/>
            <person name="Mavromatis K."/>
            <person name="Ovchinikova G."/>
            <person name="Pati A."/>
            <person name="Chen A."/>
            <person name="Palaniappan K."/>
            <person name="Land M."/>
            <person name="Hauser L."/>
            <person name="Brambilla E.M."/>
            <person name="Kotsyurbenko O."/>
            <person name="Rohde M."/>
            <person name="Tindall B.J."/>
            <person name="Abt B."/>
            <person name="Goker M."/>
            <person name="Detter J.C."/>
            <person name="Woyke T."/>
            <person name="Bristow J."/>
            <person name="Eisen J.A."/>
            <person name="Markowitz V."/>
            <person name="Hugenholtz P."/>
            <person name="Klenk H.P."/>
            <person name="Kyrpides N.C."/>
        </authorList>
    </citation>
    <scope>NUCLEOTIDE SEQUENCE [LARGE SCALE GENOMIC DNA]</scope>
    <source>
        <strain evidence="2">ATCC 51119 / DSM 12145 / JCM 21818 / LMG 10337 / NBRC 100064 / NCIMB 13643</strain>
    </source>
</reference>
<dbReference type="RefSeq" id="WP_013631534.1">
    <property type="nucleotide sequence ID" value="NC_015177.1"/>
</dbReference>
<evidence type="ECO:0000313" key="2">
    <source>
        <dbReference type="Proteomes" id="UP000000310"/>
    </source>
</evidence>
<dbReference type="KEGG" id="psn:Pedsa_0449"/>
<dbReference type="HOGENOM" id="CLU_1233925_0_0_10"/>
<gene>
    <name evidence="1" type="ordered locus">Pedsa_0449</name>
</gene>
<evidence type="ECO:0000313" key="1">
    <source>
        <dbReference type="EMBL" id="ADY51031.1"/>
    </source>
</evidence>
<dbReference type="OrthoDB" id="1261513at2"/>
<accession>F0S5W0</accession>
<protein>
    <submittedName>
        <fullName evidence="1">Uncharacterized protein</fullName>
    </submittedName>
</protein>